<reference evidence="2" key="2">
    <citation type="submission" date="2022-01" db="EMBL/GenBank/DDBJ databases">
        <title>Collection of gut derived symbiotic bacterial strains cultured from healthy donors.</title>
        <authorList>
            <person name="Lin H."/>
            <person name="Kohout C."/>
            <person name="Waligurski E."/>
            <person name="Pamer E.G."/>
        </authorList>
    </citation>
    <scope>NUCLEOTIDE SEQUENCE</scope>
    <source>
        <strain evidence="2">DFI.6.72</strain>
    </source>
</reference>
<dbReference type="PANTHER" id="PTHR34585">
    <property type="match status" value="1"/>
</dbReference>
<dbReference type="RefSeq" id="WP_022185109.1">
    <property type="nucleotide sequence ID" value="NZ_JABDSJ010000054.1"/>
</dbReference>
<dbReference type="PANTHER" id="PTHR34585:SF22">
    <property type="entry name" value="HELIX-TURN-HELIX DOMAIN-CONTAINING PROTEIN"/>
    <property type="match status" value="1"/>
</dbReference>
<dbReference type="Proteomes" id="UP000283833">
    <property type="component" value="Unassembled WGS sequence"/>
</dbReference>
<gene>
    <name evidence="3" type="ORF">DWX04_01500</name>
    <name evidence="2" type="ORF">L0N01_04565</name>
</gene>
<evidence type="ECO:0000313" key="2">
    <source>
        <dbReference type="EMBL" id="MCG4687880.1"/>
    </source>
</evidence>
<comment type="caution">
    <text evidence="3">The sequence shown here is derived from an EMBL/GenBank/DDBJ whole genome shotgun (WGS) entry which is preliminary data.</text>
</comment>
<accession>A0A412R2P9</accession>
<keyword evidence="3" id="KW-0238">DNA-binding</keyword>
<dbReference type="InterPro" id="IPR009061">
    <property type="entry name" value="DNA-bd_dom_put_sf"/>
</dbReference>
<proteinExistence type="predicted"/>
<protein>
    <submittedName>
        <fullName evidence="3">DNA-binding protein</fullName>
    </submittedName>
    <submittedName>
        <fullName evidence="2">Helix-turn-helix domain-containing protein</fullName>
    </submittedName>
</protein>
<dbReference type="EMBL" id="JAKNGO010000006">
    <property type="protein sequence ID" value="MCG4687880.1"/>
    <property type="molecule type" value="Genomic_DNA"/>
</dbReference>
<dbReference type="GO" id="GO:0003677">
    <property type="term" value="F:DNA binding"/>
    <property type="evidence" value="ECO:0007669"/>
    <property type="project" value="UniProtKB-KW"/>
</dbReference>
<dbReference type="SUPFAM" id="SSF46955">
    <property type="entry name" value="Putative DNA-binding domain"/>
    <property type="match status" value="1"/>
</dbReference>
<evidence type="ECO:0000259" key="1">
    <source>
        <dbReference type="Pfam" id="PF12728"/>
    </source>
</evidence>
<name>A0A412R2P9_PHOVU</name>
<feature type="domain" description="Helix-turn-helix" evidence="1">
    <location>
        <begin position="24"/>
        <end position="71"/>
    </location>
</feature>
<organism evidence="3 4">
    <name type="scientific">Phocaeicola vulgatus</name>
    <name type="common">Bacteroides vulgatus</name>
    <dbReference type="NCBI Taxonomy" id="821"/>
    <lineage>
        <taxon>Bacteria</taxon>
        <taxon>Pseudomonadati</taxon>
        <taxon>Bacteroidota</taxon>
        <taxon>Bacteroidia</taxon>
        <taxon>Bacteroidales</taxon>
        <taxon>Bacteroidaceae</taxon>
        <taxon>Phocaeicola</taxon>
    </lineage>
</organism>
<dbReference type="EMBL" id="QRXI01000002">
    <property type="protein sequence ID" value="RGT97743.1"/>
    <property type="molecule type" value="Genomic_DNA"/>
</dbReference>
<dbReference type="Pfam" id="PF12728">
    <property type="entry name" value="HTH_17"/>
    <property type="match status" value="1"/>
</dbReference>
<dbReference type="InterPro" id="IPR041657">
    <property type="entry name" value="HTH_17"/>
</dbReference>
<dbReference type="AlphaFoldDB" id="A0A412R2P9"/>
<sequence length="87" mass="9992">MKTKVIELRATEAAEKLTQYTREYLRSADVCKIFSISNSTLKWLRGTGQIPYYVLGNTFLYRKEDIEAALRPGSILESKELKTTTNE</sequence>
<reference evidence="3 4" key="1">
    <citation type="submission" date="2018-08" db="EMBL/GenBank/DDBJ databases">
        <title>A genome reference for cultivated species of the human gut microbiota.</title>
        <authorList>
            <person name="Zou Y."/>
            <person name="Xue W."/>
            <person name="Luo G."/>
        </authorList>
    </citation>
    <scope>NUCLEOTIDE SEQUENCE [LARGE SCALE GENOMIC DNA]</scope>
    <source>
        <strain evidence="3 4">AF18-14</strain>
    </source>
</reference>
<evidence type="ECO:0000313" key="4">
    <source>
        <dbReference type="Proteomes" id="UP000283833"/>
    </source>
</evidence>
<evidence type="ECO:0000313" key="3">
    <source>
        <dbReference type="EMBL" id="RGT97743.1"/>
    </source>
</evidence>
<dbReference type="Proteomes" id="UP001200843">
    <property type="component" value="Unassembled WGS sequence"/>
</dbReference>